<evidence type="ECO:0000256" key="3">
    <source>
        <dbReference type="SAM" id="SignalP"/>
    </source>
</evidence>
<dbReference type="Proteomes" id="UP001500416">
    <property type="component" value="Unassembled WGS sequence"/>
</dbReference>
<gene>
    <name evidence="4" type="ORF">GCM10010492_58520</name>
</gene>
<keyword evidence="2" id="KW-1133">Transmembrane helix</keyword>
<dbReference type="EMBL" id="BAAABU010000018">
    <property type="protein sequence ID" value="GAA0250614.1"/>
    <property type="molecule type" value="Genomic_DNA"/>
</dbReference>
<reference evidence="5" key="1">
    <citation type="journal article" date="2019" name="Int. J. Syst. Evol. Microbiol.">
        <title>The Global Catalogue of Microorganisms (GCM) 10K type strain sequencing project: providing services to taxonomists for standard genome sequencing and annotation.</title>
        <authorList>
            <consortium name="The Broad Institute Genomics Platform"/>
            <consortium name="The Broad Institute Genome Sequencing Center for Infectious Disease"/>
            <person name="Wu L."/>
            <person name="Ma J."/>
        </authorList>
    </citation>
    <scope>NUCLEOTIDE SEQUENCE [LARGE SCALE GENOMIC DNA]</scope>
    <source>
        <strain evidence="5">JCM 3380</strain>
    </source>
</reference>
<evidence type="ECO:0000256" key="2">
    <source>
        <dbReference type="SAM" id="Phobius"/>
    </source>
</evidence>
<accession>A0ABP3E5R8</accession>
<organism evidence="4 5">
    <name type="scientific">Saccharothrix mutabilis subsp. mutabilis</name>
    <dbReference type="NCBI Taxonomy" id="66855"/>
    <lineage>
        <taxon>Bacteria</taxon>
        <taxon>Bacillati</taxon>
        <taxon>Actinomycetota</taxon>
        <taxon>Actinomycetes</taxon>
        <taxon>Pseudonocardiales</taxon>
        <taxon>Pseudonocardiaceae</taxon>
        <taxon>Saccharothrix</taxon>
    </lineage>
</organism>
<feature type="transmembrane region" description="Helical" evidence="2">
    <location>
        <begin position="235"/>
        <end position="255"/>
    </location>
</feature>
<keyword evidence="2" id="KW-0472">Membrane</keyword>
<keyword evidence="3" id="KW-0732">Signal</keyword>
<evidence type="ECO:0000313" key="4">
    <source>
        <dbReference type="EMBL" id="GAA0250614.1"/>
    </source>
</evidence>
<evidence type="ECO:0000313" key="5">
    <source>
        <dbReference type="Proteomes" id="UP001500416"/>
    </source>
</evidence>
<feature type="region of interest" description="Disordered" evidence="1">
    <location>
        <begin position="402"/>
        <end position="426"/>
    </location>
</feature>
<feature type="transmembrane region" description="Helical" evidence="2">
    <location>
        <begin position="194"/>
        <end position="215"/>
    </location>
</feature>
<sequence length="426" mass="45294">MEAVLSFSIALAVLTAVAPASMAVAGSAGMPAPAETTSREAFVSAQDAPVPEVVFVSAPTKLNDGQSGKAVVHITNRTPDAYRNVVITALDDDDIDISPPDGGPGTRFTPCPADAATSGRPVLACLDLLPPRTSVLLDVRVRAHPQVRTGKQSIGVVMECGRVAAGGEPETPSTFVGVRDVELAVFGVDAISPFGVGTLFVLPGLVAVLLFLLLVRVYPRTSSLPETLDIKDLRILPVVVPPAALVYLTVFLVFGRNLTERVGTSDVAVLFGLGMALGIVVWLVVVFSWYRAIGRRRFKTGDRPVKVLERLCATKGATLKLPRFTIDQDYYFHLAPGPEGKVLATPQLRYEFSAQGDSEQERKARIQFFDAVDNDDIALVLHAVRTGTVTISADGPGHVVAVDPGPADAGSREKAPLLTEREDDPE</sequence>
<evidence type="ECO:0000256" key="1">
    <source>
        <dbReference type="SAM" id="MobiDB-lite"/>
    </source>
</evidence>
<keyword evidence="5" id="KW-1185">Reference proteome</keyword>
<keyword evidence="2" id="KW-0812">Transmembrane</keyword>
<proteinExistence type="predicted"/>
<feature type="signal peptide" evidence="3">
    <location>
        <begin position="1"/>
        <end position="25"/>
    </location>
</feature>
<feature type="chain" id="PRO_5047200429" evidence="3">
    <location>
        <begin position="26"/>
        <end position="426"/>
    </location>
</feature>
<feature type="transmembrane region" description="Helical" evidence="2">
    <location>
        <begin position="267"/>
        <end position="290"/>
    </location>
</feature>
<name>A0ABP3E5R8_9PSEU</name>
<protein>
    <submittedName>
        <fullName evidence="4">Uncharacterized protein</fullName>
    </submittedName>
</protein>
<comment type="caution">
    <text evidence="4">The sequence shown here is derived from an EMBL/GenBank/DDBJ whole genome shotgun (WGS) entry which is preliminary data.</text>
</comment>